<proteinExistence type="predicted"/>
<feature type="coiled-coil region" evidence="1">
    <location>
        <begin position="1"/>
        <end position="28"/>
    </location>
</feature>
<dbReference type="CDD" id="cd02972">
    <property type="entry name" value="DsbA_family"/>
    <property type="match status" value="1"/>
</dbReference>
<dbReference type="RefSeq" id="WP_184576619.1">
    <property type="nucleotide sequence ID" value="NZ_JACHJT010000001.1"/>
</dbReference>
<reference evidence="5 6" key="1">
    <citation type="submission" date="2020-08" db="EMBL/GenBank/DDBJ databases">
        <title>Sequencing the genomes of 1000 actinobacteria strains.</title>
        <authorList>
            <person name="Klenk H.-P."/>
        </authorList>
    </citation>
    <scope>NUCLEOTIDE SEQUENCE [LARGE SCALE GENOMIC DNA]</scope>
    <source>
        <strain evidence="5 6">DSM 102030</strain>
    </source>
</reference>
<dbReference type="GO" id="GO:0016853">
    <property type="term" value="F:isomerase activity"/>
    <property type="evidence" value="ECO:0007669"/>
    <property type="project" value="UniProtKB-KW"/>
</dbReference>
<evidence type="ECO:0000256" key="3">
    <source>
        <dbReference type="SAM" id="Phobius"/>
    </source>
</evidence>
<dbReference type="Gene3D" id="3.40.30.10">
    <property type="entry name" value="Glutaredoxin"/>
    <property type="match status" value="2"/>
</dbReference>
<evidence type="ECO:0000313" key="6">
    <source>
        <dbReference type="Proteomes" id="UP000523007"/>
    </source>
</evidence>
<keyword evidence="3" id="KW-1133">Transmembrane helix</keyword>
<dbReference type="AlphaFoldDB" id="A0A7W7RFI7"/>
<name>A0A7W7RFI7_9ACTN</name>
<feature type="transmembrane region" description="Helical" evidence="3">
    <location>
        <begin position="29"/>
        <end position="51"/>
    </location>
</feature>
<keyword evidence="6" id="KW-1185">Reference proteome</keyword>
<dbReference type="EMBL" id="JACHJT010000001">
    <property type="protein sequence ID" value="MBB4931026.1"/>
    <property type="molecule type" value="Genomic_DNA"/>
</dbReference>
<dbReference type="InterPro" id="IPR036249">
    <property type="entry name" value="Thioredoxin-like_sf"/>
</dbReference>
<protein>
    <submittedName>
        <fullName evidence="5">Protein-disulfide isomerase</fullName>
    </submittedName>
</protein>
<accession>A0A7W7RFI7</accession>
<evidence type="ECO:0000259" key="4">
    <source>
        <dbReference type="Pfam" id="PF13462"/>
    </source>
</evidence>
<dbReference type="Pfam" id="PF13462">
    <property type="entry name" value="Thioredoxin_4"/>
    <property type="match status" value="1"/>
</dbReference>
<dbReference type="Proteomes" id="UP000523007">
    <property type="component" value="Unassembled WGS sequence"/>
</dbReference>
<organism evidence="5 6">
    <name type="scientific">Lipingzhangella halophila</name>
    <dbReference type="NCBI Taxonomy" id="1783352"/>
    <lineage>
        <taxon>Bacteria</taxon>
        <taxon>Bacillati</taxon>
        <taxon>Actinomycetota</taxon>
        <taxon>Actinomycetes</taxon>
        <taxon>Streptosporangiales</taxon>
        <taxon>Nocardiopsidaceae</taxon>
        <taxon>Lipingzhangella</taxon>
    </lineage>
</organism>
<feature type="region of interest" description="Disordered" evidence="2">
    <location>
        <begin position="296"/>
        <end position="337"/>
    </location>
</feature>
<evidence type="ECO:0000256" key="2">
    <source>
        <dbReference type="SAM" id="MobiDB-lite"/>
    </source>
</evidence>
<keyword evidence="5" id="KW-0413">Isomerase</keyword>
<evidence type="ECO:0000256" key="1">
    <source>
        <dbReference type="SAM" id="Coils"/>
    </source>
</evidence>
<dbReference type="InterPro" id="IPR012336">
    <property type="entry name" value="Thioredoxin-like_fold"/>
</dbReference>
<dbReference type="SUPFAM" id="SSF52833">
    <property type="entry name" value="Thioredoxin-like"/>
    <property type="match status" value="1"/>
</dbReference>
<comment type="caution">
    <text evidence="5">The sequence shown here is derived from an EMBL/GenBank/DDBJ whole genome shotgun (WGS) entry which is preliminary data.</text>
</comment>
<keyword evidence="3" id="KW-0472">Membrane</keyword>
<evidence type="ECO:0000313" key="5">
    <source>
        <dbReference type="EMBL" id="MBB4931026.1"/>
    </source>
</evidence>
<keyword evidence="3" id="KW-0812">Transmembrane</keyword>
<keyword evidence="1" id="KW-0175">Coiled coil</keyword>
<gene>
    <name evidence="5" type="ORF">F4561_001846</name>
</gene>
<feature type="domain" description="Thioredoxin-like fold" evidence="4">
    <location>
        <begin position="75"/>
        <end position="306"/>
    </location>
</feature>
<sequence>MGKASREAARERIKQERLREQKRAQRNRVLAVVGAAAVVVLLVVGVGYLVMNSGGPDSDREDLYAALPEQTVQQDGSVVVGADESAPVVEVYADFQCPACQKFEEASGPTLLEMAGEGSAVVHFRPVSIFAQRPAPLGPNSLRAAAAARAAADHGKFVEYNDILFANQPPEGQEGFSADDLKEWGTDVGIDSAEFAERVDSESEVANQYADYSQELTSAAQEDLSEEQLGSMTMSELMEWGNEQGIDSSFLDGSFVKEVLDATDAADARYEGENQFSSTPSVYINGQLVDQDTAFSPERLRAAIEDAGPGEVSSEPLASGGAESGDQDAGAPPETEE</sequence>